<feature type="transmembrane region" description="Helical" evidence="1">
    <location>
        <begin position="56"/>
        <end position="83"/>
    </location>
</feature>
<keyword evidence="1" id="KW-0472">Membrane</keyword>
<gene>
    <name evidence="2" type="ORF">K491DRAFT_692669</name>
</gene>
<reference evidence="2" key="1">
    <citation type="journal article" date="2020" name="Stud. Mycol.">
        <title>101 Dothideomycetes genomes: a test case for predicting lifestyles and emergence of pathogens.</title>
        <authorList>
            <person name="Haridas S."/>
            <person name="Albert R."/>
            <person name="Binder M."/>
            <person name="Bloem J."/>
            <person name="Labutti K."/>
            <person name="Salamov A."/>
            <person name="Andreopoulos B."/>
            <person name="Baker S."/>
            <person name="Barry K."/>
            <person name="Bills G."/>
            <person name="Bluhm B."/>
            <person name="Cannon C."/>
            <person name="Castanera R."/>
            <person name="Culley D."/>
            <person name="Daum C."/>
            <person name="Ezra D."/>
            <person name="Gonzalez J."/>
            <person name="Henrissat B."/>
            <person name="Kuo A."/>
            <person name="Liang C."/>
            <person name="Lipzen A."/>
            <person name="Lutzoni F."/>
            <person name="Magnuson J."/>
            <person name="Mondo S."/>
            <person name="Nolan M."/>
            <person name="Ohm R."/>
            <person name="Pangilinan J."/>
            <person name="Park H.-J."/>
            <person name="Ramirez L."/>
            <person name="Alfaro M."/>
            <person name="Sun H."/>
            <person name="Tritt A."/>
            <person name="Yoshinaga Y."/>
            <person name="Zwiers L.-H."/>
            <person name="Turgeon B."/>
            <person name="Goodwin S."/>
            <person name="Spatafora J."/>
            <person name="Crous P."/>
            <person name="Grigoriev I."/>
        </authorList>
    </citation>
    <scope>NUCLEOTIDE SEQUENCE</scope>
    <source>
        <strain evidence="2">CBS 122681</strain>
    </source>
</reference>
<keyword evidence="1" id="KW-1133">Transmembrane helix</keyword>
<dbReference type="AlphaFoldDB" id="A0A6A6TAW8"/>
<proteinExistence type="predicted"/>
<keyword evidence="1" id="KW-0812">Transmembrane</keyword>
<keyword evidence="3" id="KW-1185">Reference proteome</keyword>
<name>A0A6A6TAW8_9PLEO</name>
<evidence type="ECO:0000313" key="2">
    <source>
        <dbReference type="EMBL" id="KAF2655734.1"/>
    </source>
</evidence>
<organism evidence="2 3">
    <name type="scientific">Lophiostoma macrostomum CBS 122681</name>
    <dbReference type="NCBI Taxonomy" id="1314788"/>
    <lineage>
        <taxon>Eukaryota</taxon>
        <taxon>Fungi</taxon>
        <taxon>Dikarya</taxon>
        <taxon>Ascomycota</taxon>
        <taxon>Pezizomycotina</taxon>
        <taxon>Dothideomycetes</taxon>
        <taxon>Pleosporomycetidae</taxon>
        <taxon>Pleosporales</taxon>
        <taxon>Lophiostomataceae</taxon>
        <taxon>Lophiostoma</taxon>
    </lineage>
</organism>
<protein>
    <submittedName>
        <fullName evidence="2">Uncharacterized protein</fullName>
    </submittedName>
</protein>
<evidence type="ECO:0000256" key="1">
    <source>
        <dbReference type="SAM" id="Phobius"/>
    </source>
</evidence>
<dbReference type="Proteomes" id="UP000799324">
    <property type="component" value="Unassembled WGS sequence"/>
</dbReference>
<accession>A0A6A6TAW8</accession>
<sequence>MRLWRARFTIEECTDHSELLVGPQAIRSTAEGELRTATSLVVCLARSLLPLSPGGGVNVCLAEILFALLMIAPMASVSVIIFISTTLENCEDARNCTKDIMVGRAGRDDKRGGEGMGQPDLHIEWRKVRATAKP</sequence>
<evidence type="ECO:0000313" key="3">
    <source>
        <dbReference type="Proteomes" id="UP000799324"/>
    </source>
</evidence>
<dbReference type="EMBL" id="MU004345">
    <property type="protein sequence ID" value="KAF2655734.1"/>
    <property type="molecule type" value="Genomic_DNA"/>
</dbReference>